<dbReference type="InterPro" id="IPR003245">
    <property type="entry name" value="Phytocyanin_dom"/>
</dbReference>
<evidence type="ECO:0000256" key="5">
    <source>
        <dbReference type="ARBA" id="ARBA00023136"/>
    </source>
</evidence>
<dbReference type="OMA" id="VYTYWSK"/>
<feature type="chain" id="PRO_5031317426" description="Phytocyanin domain-containing protein" evidence="10">
    <location>
        <begin position="28"/>
        <end position="185"/>
    </location>
</feature>
<sequence length="185" mass="20472">MLYVMSPKCLFFYTLQLLILLQAKVFCFQHKVGDLSAWNIPTAANPDVYIKWSNKTSFRVGDSLMFLYPPSQDSVIQVTPQSYKTCNLKDPILFMNDGNSLFNITQPGDFYFTSGEVGHCQKGQKLHIFLDGKGAIAYAPSEAETAADGPSYQQNFGSIPTASASSIRFSTVLGSLIVFANWVLV</sequence>
<evidence type="ECO:0000256" key="9">
    <source>
        <dbReference type="ARBA" id="ARBA00035011"/>
    </source>
</evidence>
<dbReference type="PROSITE" id="PS51485">
    <property type="entry name" value="PHYTOCYANIN"/>
    <property type="match status" value="1"/>
</dbReference>
<proteinExistence type="inferred from homology"/>
<dbReference type="AlphaFoldDB" id="A0A803L5A1"/>
<dbReference type="EnsemblPlants" id="AUR62007040-RA">
    <property type="protein sequence ID" value="AUR62007040-RA:cds"/>
    <property type="gene ID" value="AUR62007040"/>
</dbReference>
<keyword evidence="8" id="KW-0449">Lipoprotein</keyword>
<dbReference type="Proteomes" id="UP000596660">
    <property type="component" value="Unplaced"/>
</dbReference>
<keyword evidence="3" id="KW-0336">GPI-anchor</keyword>
<dbReference type="GO" id="GO:0098552">
    <property type="term" value="C:side of membrane"/>
    <property type="evidence" value="ECO:0007669"/>
    <property type="project" value="UniProtKB-KW"/>
</dbReference>
<comment type="similarity">
    <text evidence="9">Belongs to the early nodulin-like (ENODL) family.</text>
</comment>
<evidence type="ECO:0000313" key="12">
    <source>
        <dbReference type="EnsemblPlants" id="AUR62007040-RA:cds"/>
    </source>
</evidence>
<keyword evidence="5" id="KW-0472">Membrane</keyword>
<keyword evidence="13" id="KW-1185">Reference proteome</keyword>
<name>A0A803L5A1_CHEQI</name>
<protein>
    <recommendedName>
        <fullName evidence="11">Phytocyanin domain-containing protein</fullName>
    </recommendedName>
</protein>
<dbReference type="SMR" id="A0A803L5A1"/>
<keyword evidence="6" id="KW-1015">Disulfide bond</keyword>
<reference evidence="12" key="1">
    <citation type="journal article" date="2017" name="Nature">
        <title>The genome of Chenopodium quinoa.</title>
        <authorList>
            <person name="Jarvis D.E."/>
            <person name="Ho Y.S."/>
            <person name="Lightfoot D.J."/>
            <person name="Schmoeckel S.M."/>
            <person name="Li B."/>
            <person name="Borm T.J.A."/>
            <person name="Ohyanagi H."/>
            <person name="Mineta K."/>
            <person name="Michell C.T."/>
            <person name="Saber N."/>
            <person name="Kharbatia N.M."/>
            <person name="Rupper R.R."/>
            <person name="Sharp A.R."/>
            <person name="Dally N."/>
            <person name="Boughton B.A."/>
            <person name="Woo Y.H."/>
            <person name="Gao G."/>
            <person name="Schijlen E.G.W.M."/>
            <person name="Guo X."/>
            <person name="Momin A.A."/>
            <person name="Negrao S."/>
            <person name="Al-Babili S."/>
            <person name="Gehring C."/>
            <person name="Roessner U."/>
            <person name="Jung C."/>
            <person name="Murphy K."/>
            <person name="Arold S.T."/>
            <person name="Gojobori T."/>
            <person name="van der Linden C.G."/>
            <person name="van Loo E.N."/>
            <person name="Jellen E.N."/>
            <person name="Maughan P.J."/>
            <person name="Tester M."/>
        </authorList>
    </citation>
    <scope>NUCLEOTIDE SEQUENCE [LARGE SCALE GENOMIC DNA]</scope>
    <source>
        <strain evidence="12">cv. PI 614886</strain>
    </source>
</reference>
<keyword evidence="4 10" id="KW-0732">Signal</keyword>
<dbReference type="KEGG" id="cqi:110732220"/>
<feature type="domain" description="Phytocyanin" evidence="11">
    <location>
        <begin position="28"/>
        <end position="132"/>
    </location>
</feature>
<reference evidence="12" key="2">
    <citation type="submission" date="2021-03" db="UniProtKB">
        <authorList>
            <consortium name="EnsemblPlants"/>
        </authorList>
    </citation>
    <scope>IDENTIFICATION</scope>
</reference>
<keyword evidence="2" id="KW-1003">Cell membrane</keyword>
<evidence type="ECO:0000256" key="2">
    <source>
        <dbReference type="ARBA" id="ARBA00022475"/>
    </source>
</evidence>
<gene>
    <name evidence="12" type="primary">LOC110732220</name>
</gene>
<dbReference type="InterPro" id="IPR041846">
    <property type="entry name" value="ENL_dom"/>
</dbReference>
<dbReference type="PANTHER" id="PTHR33021:SF44">
    <property type="entry name" value="EARLY NODULIN-LIKE PROTEIN 8"/>
    <property type="match status" value="1"/>
</dbReference>
<dbReference type="OrthoDB" id="782862at2759"/>
<evidence type="ECO:0000256" key="1">
    <source>
        <dbReference type="ARBA" id="ARBA00004609"/>
    </source>
</evidence>
<dbReference type="PANTHER" id="PTHR33021">
    <property type="entry name" value="BLUE COPPER PROTEIN"/>
    <property type="match status" value="1"/>
</dbReference>
<dbReference type="CDD" id="cd11019">
    <property type="entry name" value="OsENODL1_like"/>
    <property type="match status" value="1"/>
</dbReference>
<dbReference type="GO" id="GO:0005886">
    <property type="term" value="C:plasma membrane"/>
    <property type="evidence" value="ECO:0007669"/>
    <property type="project" value="UniProtKB-SubCell"/>
</dbReference>
<evidence type="ECO:0000256" key="8">
    <source>
        <dbReference type="ARBA" id="ARBA00023288"/>
    </source>
</evidence>
<dbReference type="Pfam" id="PF02298">
    <property type="entry name" value="Cu_bind_like"/>
    <property type="match status" value="1"/>
</dbReference>
<evidence type="ECO:0000313" key="13">
    <source>
        <dbReference type="Proteomes" id="UP000596660"/>
    </source>
</evidence>
<evidence type="ECO:0000256" key="7">
    <source>
        <dbReference type="ARBA" id="ARBA00023180"/>
    </source>
</evidence>
<comment type="subcellular location">
    <subcellularLocation>
        <location evidence="1">Cell membrane</location>
        <topology evidence="1">Lipid-anchor</topology>
        <topology evidence="1">GPI-anchor</topology>
    </subcellularLocation>
</comment>
<dbReference type="RefSeq" id="XP_021767831.1">
    <property type="nucleotide sequence ID" value="XM_021912139.1"/>
</dbReference>
<dbReference type="GO" id="GO:0009055">
    <property type="term" value="F:electron transfer activity"/>
    <property type="evidence" value="ECO:0007669"/>
    <property type="project" value="InterPro"/>
</dbReference>
<accession>A0A803L5A1</accession>
<dbReference type="GeneID" id="110732220"/>
<dbReference type="Gene3D" id="2.60.40.420">
    <property type="entry name" value="Cupredoxins - blue copper proteins"/>
    <property type="match status" value="1"/>
</dbReference>
<evidence type="ECO:0000256" key="6">
    <source>
        <dbReference type="ARBA" id="ARBA00023157"/>
    </source>
</evidence>
<organism evidence="12 13">
    <name type="scientific">Chenopodium quinoa</name>
    <name type="common">Quinoa</name>
    <dbReference type="NCBI Taxonomy" id="63459"/>
    <lineage>
        <taxon>Eukaryota</taxon>
        <taxon>Viridiplantae</taxon>
        <taxon>Streptophyta</taxon>
        <taxon>Embryophyta</taxon>
        <taxon>Tracheophyta</taxon>
        <taxon>Spermatophyta</taxon>
        <taxon>Magnoliopsida</taxon>
        <taxon>eudicotyledons</taxon>
        <taxon>Gunneridae</taxon>
        <taxon>Pentapetalae</taxon>
        <taxon>Caryophyllales</taxon>
        <taxon>Chenopodiaceae</taxon>
        <taxon>Chenopodioideae</taxon>
        <taxon>Atripliceae</taxon>
        <taxon>Chenopodium</taxon>
    </lineage>
</organism>
<dbReference type="InterPro" id="IPR039391">
    <property type="entry name" value="Phytocyanin-like"/>
</dbReference>
<keyword evidence="7" id="KW-0325">Glycoprotein</keyword>
<feature type="signal peptide" evidence="10">
    <location>
        <begin position="1"/>
        <end position="27"/>
    </location>
</feature>
<evidence type="ECO:0000256" key="4">
    <source>
        <dbReference type="ARBA" id="ARBA00022729"/>
    </source>
</evidence>
<dbReference type="InterPro" id="IPR008972">
    <property type="entry name" value="Cupredoxin"/>
</dbReference>
<evidence type="ECO:0000256" key="10">
    <source>
        <dbReference type="SAM" id="SignalP"/>
    </source>
</evidence>
<dbReference type="FunFam" id="2.60.40.420:FF:000010">
    <property type="entry name" value="Early nodulin-like protein 1"/>
    <property type="match status" value="1"/>
</dbReference>
<dbReference type="Gramene" id="AUR62007040-RA">
    <property type="protein sequence ID" value="AUR62007040-RA:cds"/>
    <property type="gene ID" value="AUR62007040"/>
</dbReference>
<evidence type="ECO:0000259" key="11">
    <source>
        <dbReference type="PROSITE" id="PS51485"/>
    </source>
</evidence>
<evidence type="ECO:0000256" key="3">
    <source>
        <dbReference type="ARBA" id="ARBA00022622"/>
    </source>
</evidence>
<dbReference type="SUPFAM" id="SSF49503">
    <property type="entry name" value="Cupredoxins"/>
    <property type="match status" value="1"/>
</dbReference>